<feature type="compositionally biased region" description="Basic and acidic residues" evidence="1">
    <location>
        <begin position="58"/>
        <end position="73"/>
    </location>
</feature>
<feature type="region of interest" description="Disordered" evidence="1">
    <location>
        <begin position="58"/>
        <end position="118"/>
    </location>
</feature>
<feature type="chain" id="PRO_5047402119" description="Secreted protein" evidence="2">
    <location>
        <begin position="31"/>
        <end position="118"/>
    </location>
</feature>
<feature type="compositionally biased region" description="Basic residues" evidence="1">
    <location>
        <begin position="86"/>
        <end position="98"/>
    </location>
</feature>
<comment type="caution">
    <text evidence="3">The sequence shown here is derived from an EMBL/GenBank/DDBJ whole genome shotgun (WGS) entry which is preliminary data.</text>
</comment>
<dbReference type="EMBL" id="JAGTJR010000062">
    <property type="protein sequence ID" value="KAH7024280.1"/>
    <property type="molecule type" value="Genomic_DNA"/>
</dbReference>
<keyword evidence="2" id="KW-0732">Signal</keyword>
<feature type="signal peptide" evidence="2">
    <location>
        <begin position="1"/>
        <end position="30"/>
    </location>
</feature>
<dbReference type="Proteomes" id="UP000774617">
    <property type="component" value="Unassembled WGS sequence"/>
</dbReference>
<organism evidence="3 4">
    <name type="scientific">Macrophomina phaseolina</name>
    <dbReference type="NCBI Taxonomy" id="35725"/>
    <lineage>
        <taxon>Eukaryota</taxon>
        <taxon>Fungi</taxon>
        <taxon>Dikarya</taxon>
        <taxon>Ascomycota</taxon>
        <taxon>Pezizomycotina</taxon>
        <taxon>Dothideomycetes</taxon>
        <taxon>Dothideomycetes incertae sedis</taxon>
        <taxon>Botryosphaeriales</taxon>
        <taxon>Botryosphaeriaceae</taxon>
        <taxon>Macrophomina</taxon>
    </lineage>
</organism>
<proteinExistence type="predicted"/>
<evidence type="ECO:0000256" key="2">
    <source>
        <dbReference type="SAM" id="SignalP"/>
    </source>
</evidence>
<keyword evidence="4" id="KW-1185">Reference proteome</keyword>
<evidence type="ECO:0000256" key="1">
    <source>
        <dbReference type="SAM" id="MobiDB-lite"/>
    </source>
</evidence>
<evidence type="ECO:0000313" key="4">
    <source>
        <dbReference type="Proteomes" id="UP000774617"/>
    </source>
</evidence>
<evidence type="ECO:0000313" key="3">
    <source>
        <dbReference type="EMBL" id="KAH7024280.1"/>
    </source>
</evidence>
<accession>A0ABQ8FT90</accession>
<feature type="compositionally biased region" description="Basic and acidic residues" evidence="1">
    <location>
        <begin position="99"/>
        <end position="112"/>
    </location>
</feature>
<name>A0ABQ8FT90_9PEZI</name>
<protein>
    <recommendedName>
        <fullName evidence="5">Secreted protein</fullName>
    </recommendedName>
</protein>
<gene>
    <name evidence="3" type="ORF">B0J12DRAFT_686655</name>
</gene>
<evidence type="ECO:0008006" key="5">
    <source>
        <dbReference type="Google" id="ProtNLM"/>
    </source>
</evidence>
<reference evidence="3 4" key="1">
    <citation type="journal article" date="2021" name="Nat. Commun.">
        <title>Genetic determinants of endophytism in the Arabidopsis root mycobiome.</title>
        <authorList>
            <person name="Mesny F."/>
            <person name="Miyauchi S."/>
            <person name="Thiergart T."/>
            <person name="Pickel B."/>
            <person name="Atanasova L."/>
            <person name="Karlsson M."/>
            <person name="Huettel B."/>
            <person name="Barry K.W."/>
            <person name="Haridas S."/>
            <person name="Chen C."/>
            <person name="Bauer D."/>
            <person name="Andreopoulos W."/>
            <person name="Pangilinan J."/>
            <person name="LaButti K."/>
            <person name="Riley R."/>
            <person name="Lipzen A."/>
            <person name="Clum A."/>
            <person name="Drula E."/>
            <person name="Henrissat B."/>
            <person name="Kohler A."/>
            <person name="Grigoriev I.V."/>
            <person name="Martin F.M."/>
            <person name="Hacquard S."/>
        </authorList>
    </citation>
    <scope>NUCLEOTIDE SEQUENCE [LARGE SCALE GENOMIC DNA]</scope>
    <source>
        <strain evidence="3 4">MPI-SDFR-AT-0080</strain>
    </source>
</reference>
<sequence length="118" mass="14015">MHAVGRLAFSFNFRITNCIWLFFLLGAVHFSQHDWRERESNTRCRHLRIRVQIGDTDPARPEEMQFSRSHESFNRVTPPVSNAPRNWHRTAGRPFGRRMQRERARAGDDPLSRARCRL</sequence>